<comment type="similarity">
    <text evidence="1">Belongs to the DNA polymerase type-Y family.</text>
</comment>
<gene>
    <name evidence="7" type="ORF">BN948_05054</name>
</gene>
<dbReference type="RefSeq" id="WP_035624815.1">
    <property type="nucleotide sequence ID" value="NZ_CCAE010000104.1"/>
</dbReference>
<evidence type="ECO:0000256" key="4">
    <source>
        <dbReference type="ARBA" id="ARBA00023204"/>
    </source>
</evidence>
<dbReference type="Gene3D" id="3.30.70.270">
    <property type="match status" value="1"/>
</dbReference>
<dbReference type="Gene3D" id="1.10.150.20">
    <property type="entry name" value="5' to 3' exonuclease, C-terminal subdomain"/>
    <property type="match status" value="1"/>
</dbReference>
<keyword evidence="3" id="KW-0741">SOS mutagenesis</keyword>
<dbReference type="EMBL" id="CCAE010000104">
    <property type="protein sequence ID" value="CDN90609.1"/>
    <property type="molecule type" value="Genomic_DNA"/>
</dbReference>
<dbReference type="Proteomes" id="UP000028878">
    <property type="component" value="Unassembled WGS sequence"/>
</dbReference>
<dbReference type="InterPro" id="IPR043128">
    <property type="entry name" value="Rev_trsase/Diguanyl_cyclase"/>
</dbReference>
<organism evidence="7 8">
    <name type="scientific">Hydrogenophaga intermedia</name>
    <dbReference type="NCBI Taxonomy" id="65786"/>
    <lineage>
        <taxon>Bacteria</taxon>
        <taxon>Pseudomonadati</taxon>
        <taxon>Pseudomonadota</taxon>
        <taxon>Betaproteobacteria</taxon>
        <taxon>Burkholderiales</taxon>
        <taxon>Comamonadaceae</taxon>
        <taxon>Hydrogenophaga</taxon>
    </lineage>
</organism>
<dbReference type="GO" id="GO:0006281">
    <property type="term" value="P:DNA repair"/>
    <property type="evidence" value="ECO:0007669"/>
    <property type="project" value="UniProtKB-KW"/>
</dbReference>
<protein>
    <submittedName>
        <fullName evidence="7">Nucleotidyltransferase/DNA polymerase involved in DNA repair</fullName>
    </submittedName>
</protein>
<dbReference type="Pfam" id="PF00817">
    <property type="entry name" value="IMS"/>
    <property type="match status" value="1"/>
</dbReference>
<dbReference type="CDD" id="cd01700">
    <property type="entry name" value="PolY_Pol_V_umuC"/>
    <property type="match status" value="1"/>
</dbReference>
<dbReference type="InterPro" id="IPR001126">
    <property type="entry name" value="UmuC"/>
</dbReference>
<dbReference type="AlphaFoldDB" id="A0A1L1PSA2"/>
<dbReference type="GO" id="GO:0003684">
    <property type="term" value="F:damaged DNA binding"/>
    <property type="evidence" value="ECO:0007669"/>
    <property type="project" value="InterPro"/>
</dbReference>
<reference evidence="8" key="1">
    <citation type="submission" date="2014-02" db="EMBL/GenBank/DDBJ databases">
        <authorList>
            <person name="Gan H."/>
        </authorList>
    </citation>
    <scope>NUCLEOTIDE SEQUENCE [LARGE SCALE GENOMIC DNA]</scope>
    <source>
        <strain evidence="8">S1</strain>
    </source>
</reference>
<dbReference type="InterPro" id="IPR017961">
    <property type="entry name" value="DNA_pol_Y-fam_little_finger"/>
</dbReference>
<proteinExistence type="inferred from homology"/>
<feature type="domain" description="UmuC" evidence="6">
    <location>
        <begin position="2"/>
        <end position="195"/>
    </location>
</feature>
<evidence type="ECO:0000313" key="8">
    <source>
        <dbReference type="Proteomes" id="UP000028878"/>
    </source>
</evidence>
<evidence type="ECO:0000256" key="2">
    <source>
        <dbReference type="ARBA" id="ARBA00022763"/>
    </source>
</evidence>
<dbReference type="GO" id="GO:0005829">
    <property type="term" value="C:cytosol"/>
    <property type="evidence" value="ECO:0007669"/>
    <property type="project" value="TreeGrafter"/>
</dbReference>
<dbReference type="GO" id="GO:0009432">
    <property type="term" value="P:SOS response"/>
    <property type="evidence" value="ECO:0007669"/>
    <property type="project" value="UniProtKB-KW"/>
</dbReference>
<evidence type="ECO:0000256" key="3">
    <source>
        <dbReference type="ARBA" id="ARBA00023199"/>
    </source>
</evidence>
<sequence length="436" mass="47327">MYALVDGNNFYVSCERVFRPSLNGRPVVVLSNNDGCAIARSNEAKDLGIAMAAPWFKIKHLEQEAGLVALSANFTLYGDMSDRMMSLAAGLGPTQEIYSIDESFVGLHGVRGDLVLRAHKVRARVLRWTGIPCCVGIGATKTLAKLANHIAKTAERKPGSYPAELAQVCNLASLPAADLDSVLRATEVGEVWGVGPRISKQLKELGVHTVLDLTQADPATIRRRWGVTLERTVRELQGQACIDLDEAPGPKKQIACTRSFGQPMHELAPLLEAVSEFAGRAAEKLRAQNSLATELLVFMHTSPYRPGPQLSRSVVVPLRRPTCDTLALAQAAADGMRFMYVPGYRFIKAGVILTELQPASIQQGELDLTMPDEPAPGRDRSRLMGAVDAINSRFGKGTVHVAATGKEGPGRVWGMKQERRTPQYTTRLADVPIARA</sequence>
<keyword evidence="7" id="KW-0808">Transferase</keyword>
<dbReference type="GO" id="GO:0003887">
    <property type="term" value="F:DNA-directed DNA polymerase activity"/>
    <property type="evidence" value="ECO:0007669"/>
    <property type="project" value="TreeGrafter"/>
</dbReference>
<name>A0A1L1PSA2_HYDIT</name>
<keyword evidence="4" id="KW-0234">DNA repair</keyword>
<dbReference type="InterPro" id="IPR025188">
    <property type="entry name" value="DUF4113"/>
</dbReference>
<dbReference type="InterPro" id="IPR043502">
    <property type="entry name" value="DNA/RNA_pol_sf"/>
</dbReference>
<keyword evidence="5" id="KW-0742">SOS response</keyword>
<evidence type="ECO:0000313" key="7">
    <source>
        <dbReference type="EMBL" id="CDN90609.1"/>
    </source>
</evidence>
<dbReference type="GO" id="GO:0042276">
    <property type="term" value="P:error-prone translesion synthesis"/>
    <property type="evidence" value="ECO:0007669"/>
    <property type="project" value="TreeGrafter"/>
</dbReference>
<dbReference type="SUPFAM" id="SSF56672">
    <property type="entry name" value="DNA/RNA polymerases"/>
    <property type="match status" value="1"/>
</dbReference>
<dbReference type="Gene3D" id="3.40.1170.60">
    <property type="match status" value="1"/>
</dbReference>
<reference evidence="8" key="2">
    <citation type="submission" date="2014-11" db="EMBL/GenBank/DDBJ databases">
        <title>Draft genome sequence of Hydrogenophaga intermedia S1.</title>
        <authorList>
            <person name="Gan H.M."/>
            <person name="Chew T.H."/>
            <person name="Stolz A."/>
        </authorList>
    </citation>
    <scope>NUCLEOTIDE SEQUENCE [LARGE SCALE GENOMIC DNA]</scope>
    <source>
        <strain evidence="8">S1</strain>
    </source>
</reference>
<accession>A0A1L1PSA2</accession>
<evidence type="ECO:0000259" key="6">
    <source>
        <dbReference type="PROSITE" id="PS50173"/>
    </source>
</evidence>
<keyword evidence="8" id="KW-1185">Reference proteome</keyword>
<dbReference type="PANTHER" id="PTHR11076:SF34">
    <property type="entry name" value="PROTEIN UMUC"/>
    <property type="match status" value="1"/>
</dbReference>
<evidence type="ECO:0000256" key="1">
    <source>
        <dbReference type="ARBA" id="ARBA00010945"/>
    </source>
</evidence>
<dbReference type="Pfam" id="PF11799">
    <property type="entry name" value="IMS_C"/>
    <property type="match status" value="1"/>
</dbReference>
<dbReference type="PROSITE" id="PS50173">
    <property type="entry name" value="UMUC"/>
    <property type="match status" value="1"/>
</dbReference>
<evidence type="ECO:0000256" key="5">
    <source>
        <dbReference type="ARBA" id="ARBA00023236"/>
    </source>
</evidence>
<keyword evidence="2" id="KW-0227">DNA damage</keyword>
<dbReference type="InterPro" id="IPR050116">
    <property type="entry name" value="DNA_polymerase-Y"/>
</dbReference>
<dbReference type="Pfam" id="PF13438">
    <property type="entry name" value="DUF4113"/>
    <property type="match status" value="1"/>
</dbReference>
<dbReference type="PANTHER" id="PTHR11076">
    <property type="entry name" value="DNA REPAIR POLYMERASE UMUC / TRANSFERASE FAMILY MEMBER"/>
    <property type="match status" value="1"/>
</dbReference>